<protein>
    <submittedName>
        <fullName evidence="1">Uncharacterized protein</fullName>
    </submittedName>
</protein>
<organism evidence="1">
    <name type="scientific">marine sediment metagenome</name>
    <dbReference type="NCBI Taxonomy" id="412755"/>
    <lineage>
        <taxon>unclassified sequences</taxon>
        <taxon>metagenomes</taxon>
        <taxon>ecological metagenomes</taxon>
    </lineage>
</organism>
<proteinExistence type="predicted"/>
<dbReference type="EMBL" id="LAZR01002754">
    <property type="protein sequence ID" value="KKN25996.1"/>
    <property type="molecule type" value="Genomic_DNA"/>
</dbReference>
<gene>
    <name evidence="1" type="ORF">LCGC14_0879030</name>
</gene>
<name>A0A0F9RLX7_9ZZZZ</name>
<evidence type="ECO:0000313" key="1">
    <source>
        <dbReference type="EMBL" id="KKN25996.1"/>
    </source>
</evidence>
<comment type="caution">
    <text evidence="1">The sequence shown here is derived from an EMBL/GenBank/DDBJ whole genome shotgun (WGS) entry which is preliminary data.</text>
</comment>
<dbReference type="AlphaFoldDB" id="A0A0F9RLX7"/>
<sequence>MLVYKKKFKIDHDFCPFCGEAGNPFYDINPYRGKIEFEVAIDDEENNELKELYSINPDDWLLP</sequence>
<reference evidence="1" key="1">
    <citation type="journal article" date="2015" name="Nature">
        <title>Complex archaea that bridge the gap between prokaryotes and eukaryotes.</title>
        <authorList>
            <person name="Spang A."/>
            <person name="Saw J.H."/>
            <person name="Jorgensen S.L."/>
            <person name="Zaremba-Niedzwiedzka K."/>
            <person name="Martijn J."/>
            <person name="Lind A.E."/>
            <person name="van Eijk R."/>
            <person name="Schleper C."/>
            <person name="Guy L."/>
            <person name="Ettema T.J."/>
        </authorList>
    </citation>
    <scope>NUCLEOTIDE SEQUENCE</scope>
</reference>
<accession>A0A0F9RLX7</accession>